<name>A0A0F8Z4A8_9ZZZZ</name>
<protein>
    <submittedName>
        <fullName evidence="1">Uncharacterized protein</fullName>
    </submittedName>
</protein>
<sequence>YANGGVFVPEAMADAFIGELRKRAFVRQANSVVVDLTSGNLRVPRLKLEELVLDIVRPAGRDAALQALRVEKDNV</sequence>
<evidence type="ECO:0000313" key="1">
    <source>
        <dbReference type="EMBL" id="KKK88588.1"/>
    </source>
</evidence>
<dbReference type="EMBL" id="LAZR01049885">
    <property type="protein sequence ID" value="KKK88588.1"/>
    <property type="molecule type" value="Genomic_DNA"/>
</dbReference>
<dbReference type="AlphaFoldDB" id="A0A0F8Z4A8"/>
<feature type="non-terminal residue" evidence="1">
    <location>
        <position position="1"/>
    </location>
</feature>
<comment type="caution">
    <text evidence="1">The sequence shown here is derived from an EMBL/GenBank/DDBJ whole genome shotgun (WGS) entry which is preliminary data.</text>
</comment>
<organism evidence="1">
    <name type="scientific">marine sediment metagenome</name>
    <dbReference type="NCBI Taxonomy" id="412755"/>
    <lineage>
        <taxon>unclassified sequences</taxon>
        <taxon>metagenomes</taxon>
        <taxon>ecological metagenomes</taxon>
    </lineage>
</organism>
<accession>A0A0F8Z4A8</accession>
<proteinExistence type="predicted"/>
<gene>
    <name evidence="1" type="ORF">LCGC14_2741640</name>
</gene>
<reference evidence="1" key="1">
    <citation type="journal article" date="2015" name="Nature">
        <title>Complex archaea that bridge the gap between prokaryotes and eukaryotes.</title>
        <authorList>
            <person name="Spang A."/>
            <person name="Saw J.H."/>
            <person name="Jorgensen S.L."/>
            <person name="Zaremba-Niedzwiedzka K."/>
            <person name="Martijn J."/>
            <person name="Lind A.E."/>
            <person name="van Eijk R."/>
            <person name="Schleper C."/>
            <person name="Guy L."/>
            <person name="Ettema T.J."/>
        </authorList>
    </citation>
    <scope>NUCLEOTIDE SEQUENCE</scope>
</reference>